<comment type="subcellular location">
    <subcellularLocation>
        <location evidence="1">Nucleus</location>
    </subcellularLocation>
</comment>
<dbReference type="Gene3D" id="1.10.3260.10">
    <property type="entry name" value="DNA ligase, ATP-dependent, N-terminal domain"/>
    <property type="match status" value="1"/>
</dbReference>
<dbReference type="Gene3D" id="3.30.1490.70">
    <property type="match status" value="1"/>
</dbReference>
<keyword evidence="8 14" id="KW-0067">ATP-binding</keyword>
<evidence type="ECO:0000256" key="7">
    <source>
        <dbReference type="ARBA" id="ARBA00022763"/>
    </source>
</evidence>
<dbReference type="GO" id="GO:0006310">
    <property type="term" value="P:DNA recombination"/>
    <property type="evidence" value="ECO:0007669"/>
    <property type="project" value="UniProtKB-KW"/>
</dbReference>
<dbReference type="OrthoDB" id="206088at2759"/>
<feature type="region of interest" description="Disordered" evidence="16">
    <location>
        <begin position="1"/>
        <end position="160"/>
    </location>
</feature>
<dbReference type="InterPro" id="IPR012308">
    <property type="entry name" value="DNA_ligase_ATP-dep_N"/>
</dbReference>
<keyword evidence="19" id="KW-1185">Reference proteome</keyword>
<dbReference type="EMBL" id="BRYA01000024">
    <property type="protein sequence ID" value="GMI32923.1"/>
    <property type="molecule type" value="Genomic_DNA"/>
</dbReference>
<comment type="similarity">
    <text evidence="2 15">Belongs to the ATP-dependent DNA ligase family.</text>
</comment>
<dbReference type="GO" id="GO:0071897">
    <property type="term" value="P:DNA biosynthetic process"/>
    <property type="evidence" value="ECO:0007669"/>
    <property type="project" value="InterPro"/>
</dbReference>
<keyword evidence="7 14" id="KW-0227">DNA damage</keyword>
<feature type="region of interest" description="Disordered" evidence="16">
    <location>
        <begin position="839"/>
        <end position="859"/>
    </location>
</feature>
<dbReference type="GO" id="GO:0005739">
    <property type="term" value="C:mitochondrion"/>
    <property type="evidence" value="ECO:0007669"/>
    <property type="project" value="TreeGrafter"/>
</dbReference>
<protein>
    <recommendedName>
        <fullName evidence="14">DNA ligase</fullName>
        <ecNumber evidence="14">6.5.1.1</ecNumber>
    </recommendedName>
</protein>
<dbReference type="PROSITE" id="PS50160">
    <property type="entry name" value="DNA_LIGASE_A3"/>
    <property type="match status" value="1"/>
</dbReference>
<evidence type="ECO:0000256" key="9">
    <source>
        <dbReference type="ARBA" id="ARBA00023172"/>
    </source>
</evidence>
<reference evidence="19" key="1">
    <citation type="journal article" date="2023" name="Commun. Biol.">
        <title>Genome analysis of Parmales, the sister group of diatoms, reveals the evolutionary specialization of diatoms from phago-mixotrophs to photoautotrophs.</title>
        <authorList>
            <person name="Ban H."/>
            <person name="Sato S."/>
            <person name="Yoshikawa S."/>
            <person name="Yamada K."/>
            <person name="Nakamura Y."/>
            <person name="Ichinomiya M."/>
            <person name="Sato N."/>
            <person name="Blanc-Mathieu R."/>
            <person name="Endo H."/>
            <person name="Kuwata A."/>
            <person name="Ogata H."/>
        </authorList>
    </citation>
    <scope>NUCLEOTIDE SEQUENCE [LARGE SCALE GENOMIC DNA]</scope>
</reference>
<dbReference type="FunFam" id="3.30.470.30:FF:000002">
    <property type="entry name" value="DNA ligase"/>
    <property type="match status" value="1"/>
</dbReference>
<name>A0A9W7G282_9STRA</name>
<feature type="compositionally biased region" description="Acidic residues" evidence="16">
    <location>
        <begin position="67"/>
        <end position="79"/>
    </location>
</feature>
<dbReference type="GO" id="GO:0003910">
    <property type="term" value="F:DNA ligase (ATP) activity"/>
    <property type="evidence" value="ECO:0007669"/>
    <property type="project" value="UniProtKB-EC"/>
</dbReference>
<dbReference type="EC" id="6.5.1.1" evidence="14"/>
<dbReference type="GO" id="GO:0006273">
    <property type="term" value="P:lagging strand elongation"/>
    <property type="evidence" value="ECO:0007669"/>
    <property type="project" value="TreeGrafter"/>
</dbReference>
<dbReference type="GO" id="GO:0005634">
    <property type="term" value="C:nucleus"/>
    <property type="evidence" value="ECO:0007669"/>
    <property type="project" value="UniProtKB-SubCell"/>
</dbReference>
<evidence type="ECO:0000256" key="2">
    <source>
        <dbReference type="ARBA" id="ARBA00007572"/>
    </source>
</evidence>
<feature type="compositionally biased region" description="Basic and acidic residues" evidence="16">
    <location>
        <begin position="50"/>
        <end position="66"/>
    </location>
</feature>
<evidence type="ECO:0000256" key="13">
    <source>
        <dbReference type="ARBA" id="ARBA00034003"/>
    </source>
</evidence>
<feature type="domain" description="ATP-dependent DNA ligase family profile" evidence="17">
    <location>
        <begin position="585"/>
        <end position="724"/>
    </location>
</feature>
<keyword evidence="11" id="KW-0539">Nucleus</keyword>
<dbReference type="Pfam" id="PF01068">
    <property type="entry name" value="DNA_ligase_A_M"/>
    <property type="match status" value="1"/>
</dbReference>
<evidence type="ECO:0000256" key="1">
    <source>
        <dbReference type="ARBA" id="ARBA00004123"/>
    </source>
</evidence>
<evidence type="ECO:0000256" key="4">
    <source>
        <dbReference type="ARBA" id="ARBA00022618"/>
    </source>
</evidence>
<dbReference type="FunFam" id="2.40.50.140:FF:000062">
    <property type="entry name" value="DNA ligase"/>
    <property type="match status" value="1"/>
</dbReference>
<dbReference type="NCBIfam" id="TIGR00574">
    <property type="entry name" value="dnl1"/>
    <property type="match status" value="1"/>
</dbReference>
<comment type="caution">
    <text evidence="18">The sequence shown here is derived from an EMBL/GenBank/DDBJ whole genome shotgun (WGS) entry which is preliminary data.</text>
</comment>
<evidence type="ECO:0000256" key="11">
    <source>
        <dbReference type="ARBA" id="ARBA00023242"/>
    </source>
</evidence>
<dbReference type="PANTHER" id="PTHR45674">
    <property type="entry name" value="DNA LIGASE 1/3 FAMILY MEMBER"/>
    <property type="match status" value="1"/>
</dbReference>
<feature type="compositionally biased region" description="Acidic residues" evidence="16">
    <location>
        <begin position="93"/>
        <end position="107"/>
    </location>
</feature>
<evidence type="ECO:0000256" key="3">
    <source>
        <dbReference type="ARBA" id="ARBA00022598"/>
    </source>
</evidence>
<keyword evidence="4" id="KW-0132">Cell division</keyword>
<dbReference type="GO" id="GO:0003677">
    <property type="term" value="F:DNA binding"/>
    <property type="evidence" value="ECO:0007669"/>
    <property type="project" value="InterPro"/>
</dbReference>
<dbReference type="InterPro" id="IPR050191">
    <property type="entry name" value="ATP-dep_DNA_ligase"/>
</dbReference>
<dbReference type="PANTHER" id="PTHR45674:SF4">
    <property type="entry name" value="DNA LIGASE 1"/>
    <property type="match status" value="1"/>
</dbReference>
<dbReference type="CDD" id="cd07969">
    <property type="entry name" value="OBF_DNA_ligase_I"/>
    <property type="match status" value="1"/>
</dbReference>
<dbReference type="SUPFAM" id="SSF50249">
    <property type="entry name" value="Nucleic acid-binding proteins"/>
    <property type="match status" value="1"/>
</dbReference>
<proteinExistence type="inferred from homology"/>
<evidence type="ECO:0000313" key="19">
    <source>
        <dbReference type="Proteomes" id="UP001165065"/>
    </source>
</evidence>
<keyword evidence="9 14" id="KW-0233">DNA recombination</keyword>
<dbReference type="Proteomes" id="UP001165065">
    <property type="component" value="Unassembled WGS sequence"/>
</dbReference>
<feature type="compositionally biased region" description="Basic and acidic residues" evidence="16">
    <location>
        <begin position="16"/>
        <end position="32"/>
    </location>
</feature>
<sequence>MVNTLASFWGKPQKAKSSDKKAEAAPKPTDDKISEEEPIAAEKVLQPVKESAKKEVSKAVKRKAAEDDSDEEFEFGEEEAGNRGGGKRRVLEESEDEEKEEEEEMKVEEEKRVEKGKSKIQLMKEKREKMKEEKKDVEMKDVEKEEEEEEEEEGKKLASVFTSKNVSSSSTTKTSGGVVKKSTTLAGKMTKDENLLSEEDMKKDWKPEAPILYQHVCEAFEHIDGISARLEIQQTMTTLFRKIIRTNPSDLINTVYLACNDVAPSYECVELGVGDSFLIKAVTETAGSNSNTIKAKYKELGDLGTVAMSAKSKQKTLGFGMKPKPLLLKDVLQSFRKVAAISGNKSQAVKVQEIKKILVRASGQECKFIIRGLQGKLRIGLARSSVIVALAHAFVLSVPKGVKPMEKWVEGGNYSDNEKFLMDLKNPLGERLEAAVNIVKKGFSECSNFDSIIDTALVHPLCDLSQHCHLTPGTPVEPMLAKPTKSVQEVLKRLNGQRFTCEYKYDGERVQVHLTEDGKVKCFSRNLLNTSDKFPEVPPFVREACESSGVTSFVLDAEVVAYNAVKDILVPFQVLSTRKREMAEGEEAEVKVIVQAFDLMFLNGQSLMAKSLSERRELMKKNFKVVQNKFRFAVSLDAQEDGDTTAIEEFLDAAIKGQCEGLMVKTLDANSQYEPSKRSLNWLKLKKDYLEGMGDSVDLVPLGAYYGKGKRTGFYGAYLLGCYNEEADEYQSVCKCGTGFSDDALQSLMKGLEEAVSESKPSGYVVSDTLEPDVWFSPSQVWEVKAADLSLSSTHKGALGKAGNPERGIGLRFPRFERLRPDKKCEQATNAEQILDMYYNQDSVKGQGGDNDDDDDDLL</sequence>
<dbReference type="GO" id="GO:0006281">
    <property type="term" value="P:DNA repair"/>
    <property type="evidence" value="ECO:0007669"/>
    <property type="project" value="UniProtKB-KW"/>
</dbReference>
<evidence type="ECO:0000256" key="14">
    <source>
        <dbReference type="RuleBase" id="RU000617"/>
    </source>
</evidence>
<comment type="catalytic activity">
    <reaction evidence="13 14">
        <text>ATP + (deoxyribonucleotide)n-3'-hydroxyl + 5'-phospho-(deoxyribonucleotide)m = (deoxyribonucleotide)n+m + AMP + diphosphate.</text>
        <dbReference type="EC" id="6.5.1.1"/>
    </reaction>
</comment>
<evidence type="ECO:0000256" key="8">
    <source>
        <dbReference type="ARBA" id="ARBA00022840"/>
    </source>
</evidence>
<evidence type="ECO:0000259" key="17">
    <source>
        <dbReference type="PROSITE" id="PS50160"/>
    </source>
</evidence>
<keyword evidence="10 14" id="KW-0234">DNA repair</keyword>
<evidence type="ECO:0000256" key="16">
    <source>
        <dbReference type="SAM" id="MobiDB-lite"/>
    </source>
</evidence>
<keyword evidence="3 14" id="KW-0436">Ligase</keyword>
<dbReference type="InterPro" id="IPR012309">
    <property type="entry name" value="DNA_ligase_ATP-dep_C"/>
</dbReference>
<feature type="compositionally biased region" description="Acidic residues" evidence="16">
    <location>
        <begin position="850"/>
        <end position="859"/>
    </location>
</feature>
<keyword evidence="5" id="KW-0235">DNA replication</keyword>
<evidence type="ECO:0000313" key="18">
    <source>
        <dbReference type="EMBL" id="GMI32923.1"/>
    </source>
</evidence>
<evidence type="ECO:0000256" key="10">
    <source>
        <dbReference type="ARBA" id="ARBA00023204"/>
    </source>
</evidence>
<dbReference type="InterPro" id="IPR012340">
    <property type="entry name" value="NA-bd_OB-fold"/>
</dbReference>
<evidence type="ECO:0000256" key="6">
    <source>
        <dbReference type="ARBA" id="ARBA00022741"/>
    </source>
</evidence>
<accession>A0A9W7G282</accession>
<dbReference type="SUPFAM" id="SSF56091">
    <property type="entry name" value="DNA ligase/mRNA capping enzyme, catalytic domain"/>
    <property type="match status" value="1"/>
</dbReference>
<evidence type="ECO:0000256" key="12">
    <source>
        <dbReference type="ARBA" id="ARBA00023306"/>
    </source>
</evidence>
<dbReference type="PROSITE" id="PS00333">
    <property type="entry name" value="DNA_LIGASE_A2"/>
    <property type="match status" value="1"/>
</dbReference>
<dbReference type="Gene3D" id="3.30.470.30">
    <property type="entry name" value="DNA ligase/mRNA capping enzyme"/>
    <property type="match status" value="1"/>
</dbReference>
<dbReference type="Pfam" id="PF04675">
    <property type="entry name" value="DNA_ligase_A_N"/>
    <property type="match status" value="1"/>
</dbReference>
<dbReference type="SUPFAM" id="SSF117018">
    <property type="entry name" value="ATP-dependent DNA ligase DNA-binding domain"/>
    <property type="match status" value="1"/>
</dbReference>
<evidence type="ECO:0000256" key="15">
    <source>
        <dbReference type="RuleBase" id="RU004196"/>
    </source>
</evidence>
<dbReference type="Gene3D" id="2.40.50.140">
    <property type="entry name" value="Nucleic acid-binding proteins"/>
    <property type="match status" value="1"/>
</dbReference>
<dbReference type="CDD" id="cd07900">
    <property type="entry name" value="Adenylation_DNA_ligase_I_Euk"/>
    <property type="match status" value="1"/>
</dbReference>
<organism evidence="18 19">
    <name type="scientific">Triparma columacea</name>
    <dbReference type="NCBI Taxonomy" id="722753"/>
    <lineage>
        <taxon>Eukaryota</taxon>
        <taxon>Sar</taxon>
        <taxon>Stramenopiles</taxon>
        <taxon>Ochrophyta</taxon>
        <taxon>Bolidophyceae</taxon>
        <taxon>Parmales</taxon>
        <taxon>Triparmaceae</taxon>
        <taxon>Triparma</taxon>
    </lineage>
</organism>
<keyword evidence="6 14" id="KW-0547">Nucleotide-binding</keyword>
<keyword evidence="12" id="KW-0131">Cell cycle</keyword>
<dbReference type="InterPro" id="IPR016059">
    <property type="entry name" value="DNA_ligase_ATP-dep_CS"/>
</dbReference>
<gene>
    <name evidence="18" type="ORF">TrCOL_g2953</name>
</gene>
<dbReference type="InterPro" id="IPR036599">
    <property type="entry name" value="DNA_ligase_N_sf"/>
</dbReference>
<dbReference type="PROSITE" id="PS00697">
    <property type="entry name" value="DNA_LIGASE_A1"/>
    <property type="match status" value="1"/>
</dbReference>
<dbReference type="AlphaFoldDB" id="A0A9W7G282"/>
<dbReference type="GO" id="GO:0005524">
    <property type="term" value="F:ATP binding"/>
    <property type="evidence" value="ECO:0007669"/>
    <property type="project" value="UniProtKB-KW"/>
</dbReference>
<dbReference type="InterPro" id="IPR000977">
    <property type="entry name" value="DNA_ligase_ATP-dep"/>
</dbReference>
<evidence type="ECO:0000256" key="5">
    <source>
        <dbReference type="ARBA" id="ARBA00022705"/>
    </source>
</evidence>
<dbReference type="GO" id="GO:0051301">
    <property type="term" value="P:cell division"/>
    <property type="evidence" value="ECO:0007669"/>
    <property type="project" value="UniProtKB-KW"/>
</dbReference>
<feature type="compositionally biased region" description="Basic and acidic residues" evidence="16">
    <location>
        <begin position="108"/>
        <end position="143"/>
    </location>
</feature>
<dbReference type="Pfam" id="PF04679">
    <property type="entry name" value="DNA_ligase_A_C"/>
    <property type="match status" value="1"/>
</dbReference>
<dbReference type="InterPro" id="IPR012310">
    <property type="entry name" value="DNA_ligase_ATP-dep_cent"/>
</dbReference>